<dbReference type="EMBL" id="JBHLWK010000015">
    <property type="protein sequence ID" value="MFC0205070.1"/>
    <property type="molecule type" value="Genomic_DNA"/>
</dbReference>
<dbReference type="RefSeq" id="WP_379487806.1">
    <property type="nucleotide sequence ID" value="NZ_JBHLWK010000015.1"/>
</dbReference>
<evidence type="ECO:0000259" key="3">
    <source>
        <dbReference type="Pfam" id="PF18602"/>
    </source>
</evidence>
<dbReference type="Gene3D" id="1.10.890.40">
    <property type="match status" value="1"/>
</dbReference>
<accession>A0ABV6CXD6</accession>
<reference evidence="4 5" key="1">
    <citation type="submission" date="2024-09" db="EMBL/GenBank/DDBJ databases">
        <authorList>
            <person name="Sun Q."/>
            <person name="Mori K."/>
        </authorList>
    </citation>
    <scope>NUCLEOTIDE SEQUENCE [LARGE SCALE GENOMIC DNA]</scope>
    <source>
        <strain evidence="4 5">CCM 7706</strain>
    </source>
</reference>
<evidence type="ECO:0000256" key="2">
    <source>
        <dbReference type="SAM" id="SignalP"/>
    </source>
</evidence>
<keyword evidence="5" id="KW-1185">Reference proteome</keyword>
<name>A0ABV6CXD6_9SPHN</name>
<dbReference type="Proteomes" id="UP001589798">
    <property type="component" value="Unassembled WGS sequence"/>
</dbReference>
<proteinExistence type="predicted"/>
<gene>
    <name evidence="4" type="ORF">ACFFJC_12425</name>
</gene>
<feature type="chain" id="PRO_5045376283" evidence="2">
    <location>
        <begin position="24"/>
        <end position="156"/>
    </location>
</feature>
<keyword evidence="2" id="KW-0732">Signal</keyword>
<protein>
    <submittedName>
        <fullName evidence="4">Rap1a/Tai family immunity protein</fullName>
    </submittedName>
</protein>
<dbReference type="Pfam" id="PF18602">
    <property type="entry name" value="Rap1a"/>
    <property type="match status" value="1"/>
</dbReference>
<sequence>MLHFALLASAAALTPVAPPPSSAPTVPAAQSTEAGPALPSVDLPRRPRGVTTPSFLTAGDLQAKCQDKALAMVSYCYAYVTGVHDSVKAYEVWLNMREFCRPLRMSQSELRQAFLEYLGKNPAAIRGEAASVVVIALRQKYACDAPVAPAATDPVP</sequence>
<feature type="region of interest" description="Disordered" evidence="1">
    <location>
        <begin position="16"/>
        <end position="49"/>
    </location>
</feature>
<dbReference type="InterPro" id="IPR041238">
    <property type="entry name" value="Rap1a"/>
</dbReference>
<organism evidence="4 5">
    <name type="scientific">Novosphingobium soli</name>
    <dbReference type="NCBI Taxonomy" id="574956"/>
    <lineage>
        <taxon>Bacteria</taxon>
        <taxon>Pseudomonadati</taxon>
        <taxon>Pseudomonadota</taxon>
        <taxon>Alphaproteobacteria</taxon>
        <taxon>Sphingomonadales</taxon>
        <taxon>Sphingomonadaceae</taxon>
        <taxon>Novosphingobium</taxon>
    </lineage>
</organism>
<feature type="domain" description="Rap1a immunity protein" evidence="3">
    <location>
        <begin position="57"/>
        <end position="143"/>
    </location>
</feature>
<evidence type="ECO:0000256" key="1">
    <source>
        <dbReference type="SAM" id="MobiDB-lite"/>
    </source>
</evidence>
<evidence type="ECO:0000313" key="5">
    <source>
        <dbReference type="Proteomes" id="UP001589798"/>
    </source>
</evidence>
<comment type="caution">
    <text evidence="4">The sequence shown here is derived from an EMBL/GenBank/DDBJ whole genome shotgun (WGS) entry which is preliminary data.</text>
</comment>
<evidence type="ECO:0000313" key="4">
    <source>
        <dbReference type="EMBL" id="MFC0205070.1"/>
    </source>
</evidence>
<feature type="signal peptide" evidence="2">
    <location>
        <begin position="1"/>
        <end position="23"/>
    </location>
</feature>